<name>A0ACD5H226_9CYAN</name>
<evidence type="ECO:0000313" key="2">
    <source>
        <dbReference type="Proteomes" id="UP000095472"/>
    </source>
</evidence>
<dbReference type="EC" id="3.1.3.16" evidence="1"/>
<keyword evidence="2" id="KW-1185">Reference proteome</keyword>
<evidence type="ECO:0000313" key="1">
    <source>
        <dbReference type="EMBL" id="XPM66829.1"/>
    </source>
</evidence>
<organism evidence="1 2">
    <name type="scientific">Desertifilum tharense IPPAS B-1220</name>
    <dbReference type="NCBI Taxonomy" id="1781255"/>
    <lineage>
        <taxon>Bacteria</taxon>
        <taxon>Bacillati</taxon>
        <taxon>Cyanobacteriota</taxon>
        <taxon>Cyanophyceae</taxon>
        <taxon>Desertifilales</taxon>
        <taxon>Desertifilaceae</taxon>
        <taxon>Desertifilum</taxon>
    </lineage>
</organism>
<keyword evidence="1" id="KW-0378">Hydrolase</keyword>
<dbReference type="Proteomes" id="UP000095472">
    <property type="component" value="Chromosome"/>
</dbReference>
<accession>A0ACD5H226</accession>
<protein>
    <submittedName>
        <fullName evidence="1">PP2C family protein-serine/threonine phosphatase</fullName>
        <ecNumber evidence="1">3.1.3.16</ecNumber>
    </submittedName>
</protein>
<dbReference type="EMBL" id="CP182909">
    <property type="protein sequence ID" value="XPM66829.1"/>
    <property type="molecule type" value="Genomic_DNA"/>
</dbReference>
<proteinExistence type="predicted"/>
<sequence>MAGSSRVSTVRVVNNQIAAQNDTQGRELRQRMGTTLVMALQLPQRVGLQAGRVGNSHELYIAHVGDSRAYWMTPNYCQLLTVDDDVSVREVRMGRSLYRECLRRPDAGALTQALGTRDAEFVRPTVRRFILEEDGILLLCSDGLSDRDRIESVLGRLYSPGL</sequence>
<gene>
    <name evidence="1" type="ORF">BH720_017470</name>
</gene>
<reference evidence="1 2" key="1">
    <citation type="journal article" date="2016" name="Genome Announc.">
        <title>Draft Genome Sequence of the Thermotolerant Cyanobacterium Desertifilum sp. IPPAS B-1220.</title>
        <authorList>
            <person name="Mironov K.S."/>
            <person name="Sinetova M.A."/>
            <person name="Bolatkhan K."/>
            <person name="Zayadan B.K."/>
            <person name="Ustinova V.V."/>
            <person name="Kupriyanova E.V."/>
            <person name="Skrypnik A.N."/>
            <person name="Gogoleva N.E."/>
            <person name="Gogolev Y.V."/>
            <person name="Los D.A."/>
        </authorList>
    </citation>
    <scope>NUCLEOTIDE SEQUENCE [LARGE SCALE GENOMIC DNA]</scope>
    <source>
        <strain evidence="1 2">IPPAS B-1220</strain>
    </source>
</reference>